<evidence type="ECO:0000313" key="11">
    <source>
        <dbReference type="EMBL" id="KAI5068334.1"/>
    </source>
</evidence>
<dbReference type="FunFam" id="1.10.560.10:FF:000017">
    <property type="entry name" value="T-complex protein 1 subunit eta"/>
    <property type="match status" value="1"/>
</dbReference>
<evidence type="ECO:0000256" key="10">
    <source>
        <dbReference type="SAM" id="SignalP"/>
    </source>
</evidence>
<dbReference type="GO" id="GO:0005524">
    <property type="term" value="F:ATP binding"/>
    <property type="evidence" value="ECO:0007669"/>
    <property type="project" value="UniProtKB-KW"/>
</dbReference>
<dbReference type="InterPro" id="IPR017998">
    <property type="entry name" value="Chaperone_TCP-1"/>
</dbReference>
<keyword evidence="12" id="KW-1185">Reference proteome</keyword>
<comment type="similarity">
    <text evidence="2 9">Belongs to the TCP-1 chaperonin family.</text>
</comment>
<dbReference type="SUPFAM" id="SSF52029">
    <property type="entry name" value="GroEL apical domain-like"/>
    <property type="match status" value="1"/>
</dbReference>
<keyword evidence="10" id="KW-0732">Signal</keyword>
<dbReference type="InterPro" id="IPR002423">
    <property type="entry name" value="Cpn60/GroEL/TCP-1"/>
</dbReference>
<evidence type="ECO:0000256" key="2">
    <source>
        <dbReference type="ARBA" id="ARBA00008020"/>
    </source>
</evidence>
<evidence type="ECO:0000256" key="5">
    <source>
        <dbReference type="ARBA" id="ARBA00022840"/>
    </source>
</evidence>
<evidence type="ECO:0000256" key="4">
    <source>
        <dbReference type="ARBA" id="ARBA00022741"/>
    </source>
</evidence>
<dbReference type="GO" id="GO:0005832">
    <property type="term" value="C:chaperonin-containing T-complex"/>
    <property type="evidence" value="ECO:0007669"/>
    <property type="project" value="InterPro"/>
</dbReference>
<dbReference type="GO" id="GO:0016887">
    <property type="term" value="F:ATP hydrolysis activity"/>
    <property type="evidence" value="ECO:0007669"/>
    <property type="project" value="InterPro"/>
</dbReference>
<keyword evidence="5 9" id="KW-0067">ATP-binding</keyword>
<dbReference type="Pfam" id="PF00118">
    <property type="entry name" value="Cpn60_TCP1"/>
    <property type="match status" value="1"/>
</dbReference>
<dbReference type="GO" id="GO:0140662">
    <property type="term" value="F:ATP-dependent protein folding chaperone"/>
    <property type="evidence" value="ECO:0007669"/>
    <property type="project" value="InterPro"/>
</dbReference>
<dbReference type="NCBIfam" id="TIGR02341">
    <property type="entry name" value="chap_CCT_beta"/>
    <property type="match status" value="1"/>
</dbReference>
<dbReference type="FunFam" id="3.30.260.10:FF:000025">
    <property type="entry name" value="Chaperonin containing TCP1 subunit 2"/>
    <property type="match status" value="1"/>
</dbReference>
<evidence type="ECO:0000256" key="3">
    <source>
        <dbReference type="ARBA" id="ARBA00022490"/>
    </source>
</evidence>
<dbReference type="InterPro" id="IPR027410">
    <property type="entry name" value="TCP-1-like_intermed_sf"/>
</dbReference>
<keyword evidence="4 9" id="KW-0547">Nucleotide-binding</keyword>
<dbReference type="PANTHER" id="PTHR11353">
    <property type="entry name" value="CHAPERONIN"/>
    <property type="match status" value="1"/>
</dbReference>
<comment type="function">
    <text evidence="7">Molecular chaperone; assists the folding of proteins upon ATP hydrolysis. Known to play a role, in vitro, in the folding of actin and tubulin.</text>
</comment>
<dbReference type="Gene3D" id="3.30.260.10">
    <property type="entry name" value="TCP-1-like chaperonin intermediate domain"/>
    <property type="match status" value="1"/>
</dbReference>
<dbReference type="PROSITE" id="PS00995">
    <property type="entry name" value="TCP1_3"/>
    <property type="match status" value="1"/>
</dbReference>
<feature type="signal peptide" evidence="10">
    <location>
        <begin position="1"/>
        <end position="17"/>
    </location>
</feature>
<dbReference type="FunFam" id="3.50.7.10:FF:000002">
    <property type="entry name" value="T-complex protein 1 subunit beta"/>
    <property type="match status" value="1"/>
</dbReference>
<evidence type="ECO:0000256" key="9">
    <source>
        <dbReference type="RuleBase" id="RU004187"/>
    </source>
</evidence>
<gene>
    <name evidence="11" type="ORF">GOP47_0016679</name>
</gene>
<evidence type="ECO:0000256" key="8">
    <source>
        <dbReference type="ARBA" id="ARBA00033237"/>
    </source>
</evidence>
<sequence>MDYVWFFPLYFSLAAIARLPTTSFAKMAVGGENLLKDEATEEKGERARMASFIGAIAIADLVKTTLGPKGMDKILQSTGRGQSVTVTNDGATILKALHIDNPAARVLVDISKVQDDEVGDGTTSVVVLAGELLREAEKLVAKNIHPMTIIDGYRMAAECARGVLEKRVRDNRDDPEKFRTDLLNIAMTTLSSKILSQDKVHFGNLAVDAVLRLKGSGNLEAIQIIKKAGGSLKDSFLDEGFILDKKIGIGQPKRIENAKILVANTAMDTDKVKIYGARVRVDSMAKIGEIEAAEKEKMRQKVQKIIAHGINCFVNRQLIYNFPEELFADAGILAIEHADFDGIERLALVTGGEITSTFDSPESVKLGHCKLIEEIMIGEDKLIHFSGVELGQACTIVLRGASSHVLDEAERSLHDALCVLQQTVSDSRVVLGGGWPEILMAGHVEELARKTPGKKSLAIDSFAAALRAIPTIIADNAGLDSAELVAQLRAEHVKEDSTAGIDVILGAVGDVEKLGIFESFKVKQAILLSATEAAEMILRVDDIIKCAPRQREERM</sequence>
<dbReference type="Proteomes" id="UP000886520">
    <property type="component" value="Chromosome 16"/>
</dbReference>
<dbReference type="EMBL" id="JABFUD020000016">
    <property type="protein sequence ID" value="KAI5068334.1"/>
    <property type="molecule type" value="Genomic_DNA"/>
</dbReference>
<keyword evidence="6 9" id="KW-0143">Chaperone</keyword>
<dbReference type="GO" id="GO:0051082">
    <property type="term" value="F:unfolded protein binding"/>
    <property type="evidence" value="ECO:0007669"/>
    <property type="project" value="InterPro"/>
</dbReference>
<evidence type="ECO:0000313" key="12">
    <source>
        <dbReference type="Proteomes" id="UP000886520"/>
    </source>
</evidence>
<comment type="subcellular location">
    <subcellularLocation>
        <location evidence="1">Cytoplasm</location>
    </subcellularLocation>
</comment>
<dbReference type="Gene3D" id="1.10.560.10">
    <property type="entry name" value="GroEL-like equatorial domain"/>
    <property type="match status" value="1"/>
</dbReference>
<dbReference type="PRINTS" id="PR00304">
    <property type="entry name" value="TCOMPLEXTCP1"/>
</dbReference>
<dbReference type="PROSITE" id="PS00750">
    <property type="entry name" value="TCP1_1"/>
    <property type="match status" value="1"/>
</dbReference>
<organism evidence="11 12">
    <name type="scientific">Adiantum capillus-veneris</name>
    <name type="common">Maidenhair fern</name>
    <dbReference type="NCBI Taxonomy" id="13818"/>
    <lineage>
        <taxon>Eukaryota</taxon>
        <taxon>Viridiplantae</taxon>
        <taxon>Streptophyta</taxon>
        <taxon>Embryophyta</taxon>
        <taxon>Tracheophyta</taxon>
        <taxon>Polypodiopsida</taxon>
        <taxon>Polypodiidae</taxon>
        <taxon>Polypodiales</taxon>
        <taxon>Pteridineae</taxon>
        <taxon>Pteridaceae</taxon>
        <taxon>Vittarioideae</taxon>
        <taxon>Adiantum</taxon>
    </lineage>
</organism>
<feature type="chain" id="PRO_5039600437" description="CCT-beta" evidence="10">
    <location>
        <begin position="18"/>
        <end position="555"/>
    </location>
</feature>
<name>A0A9D4ZAY4_ADICA</name>
<dbReference type="NCBIfam" id="NF041083">
    <property type="entry name" value="thermosome_beta"/>
    <property type="match status" value="1"/>
</dbReference>
<dbReference type="InterPro" id="IPR053374">
    <property type="entry name" value="TCP-1_chaperonin"/>
</dbReference>
<dbReference type="SUPFAM" id="SSF54849">
    <property type="entry name" value="GroEL-intermediate domain like"/>
    <property type="match status" value="1"/>
</dbReference>
<protein>
    <recommendedName>
        <fullName evidence="8">CCT-beta</fullName>
    </recommendedName>
</protein>
<accession>A0A9D4ZAY4</accession>
<dbReference type="OrthoDB" id="10248520at2759"/>
<keyword evidence="3" id="KW-0963">Cytoplasm</keyword>
<evidence type="ECO:0000256" key="6">
    <source>
        <dbReference type="ARBA" id="ARBA00023186"/>
    </source>
</evidence>
<dbReference type="InterPro" id="IPR027409">
    <property type="entry name" value="GroEL-like_apical_dom_sf"/>
</dbReference>
<dbReference type="Gene3D" id="3.50.7.10">
    <property type="entry name" value="GroEL"/>
    <property type="match status" value="1"/>
</dbReference>
<evidence type="ECO:0000256" key="7">
    <source>
        <dbReference type="ARBA" id="ARBA00024677"/>
    </source>
</evidence>
<dbReference type="InterPro" id="IPR012716">
    <property type="entry name" value="Chap_CCT_beta"/>
</dbReference>
<proteinExistence type="inferred from homology"/>
<dbReference type="CDD" id="cd03336">
    <property type="entry name" value="TCP1_beta"/>
    <property type="match status" value="1"/>
</dbReference>
<dbReference type="AlphaFoldDB" id="A0A9D4ZAY4"/>
<reference evidence="11" key="1">
    <citation type="submission" date="2021-01" db="EMBL/GenBank/DDBJ databases">
        <title>Adiantum capillus-veneris genome.</title>
        <authorList>
            <person name="Fang Y."/>
            <person name="Liao Q."/>
        </authorList>
    </citation>
    <scope>NUCLEOTIDE SEQUENCE</scope>
    <source>
        <strain evidence="11">H3</strain>
        <tissue evidence="11">Leaf</tissue>
    </source>
</reference>
<dbReference type="PROSITE" id="PS00751">
    <property type="entry name" value="TCP1_2"/>
    <property type="match status" value="1"/>
</dbReference>
<dbReference type="InterPro" id="IPR002194">
    <property type="entry name" value="Chaperonin_TCP-1_CS"/>
</dbReference>
<dbReference type="InterPro" id="IPR027413">
    <property type="entry name" value="GROEL-like_equatorial_sf"/>
</dbReference>
<dbReference type="SUPFAM" id="SSF48592">
    <property type="entry name" value="GroEL equatorial domain-like"/>
    <property type="match status" value="1"/>
</dbReference>
<evidence type="ECO:0000256" key="1">
    <source>
        <dbReference type="ARBA" id="ARBA00004496"/>
    </source>
</evidence>
<comment type="caution">
    <text evidence="11">The sequence shown here is derived from an EMBL/GenBank/DDBJ whole genome shotgun (WGS) entry which is preliminary data.</text>
</comment>